<dbReference type="Proteomes" id="UP001243403">
    <property type="component" value="Unassembled WGS sequence"/>
</dbReference>
<dbReference type="RefSeq" id="WP_282717533.1">
    <property type="nucleotide sequence ID" value="NZ_JASCRZ010000004.1"/>
</dbReference>
<evidence type="ECO:0000313" key="1">
    <source>
        <dbReference type="EMBL" id="MDI5895349.1"/>
    </source>
</evidence>
<evidence type="ECO:0000313" key="2">
    <source>
        <dbReference type="Proteomes" id="UP001243403"/>
    </source>
</evidence>
<sequence length="398" mass="46483">MKEIRIKNSIKLFEVDSLYDQLNENSYNKINLRLPRNIEKYFFSLAPSIIQFAATWIRSEKRGELIIDLNIDDFLRAEKYYEHEIFFPIISLAWNEVTISNPSGNNLRPFLRQFQNKFILKMRKAEAMKGEKLLLLNLDHFDSESGILNFFEQNGSFNTTEEDLEVILKKPIIDDVIKYGKSKAAVQKKFSDLTGIIFELMKNTFEWGKENELGRPWNPNIRGLYIRSYKKTQLNILDDNASDKIMTNYFSHPSLETNDLQQLFFIEISVFDTGSGFIKKFNNKHNIKDDFQILKSCLIKHQTSSVGNLENDKGIGLDRILSLLDDRGFIRIKTDKYCVYRNMINDPYRLAENFNPDKMQIFDWNTGSEKLLSLNNLCSGTLVSVLYPISFTNKNEDE</sequence>
<evidence type="ECO:0008006" key="3">
    <source>
        <dbReference type="Google" id="ProtNLM"/>
    </source>
</evidence>
<comment type="caution">
    <text evidence="1">The sequence shown here is derived from an EMBL/GenBank/DDBJ whole genome shotgun (WGS) entry which is preliminary data.</text>
</comment>
<name>A0ABT6VAT4_9FLAO</name>
<dbReference type="EMBL" id="JASCRZ010000004">
    <property type="protein sequence ID" value="MDI5895349.1"/>
    <property type="molecule type" value="Genomic_DNA"/>
</dbReference>
<protein>
    <recommendedName>
        <fullName evidence="3">ATP-binding protein</fullName>
    </recommendedName>
</protein>
<keyword evidence="2" id="KW-1185">Reference proteome</keyword>
<organism evidence="1 2">
    <name type="scientific">Flavobacterium algoritolerans</name>
    <dbReference type="NCBI Taxonomy" id="3041254"/>
    <lineage>
        <taxon>Bacteria</taxon>
        <taxon>Pseudomonadati</taxon>
        <taxon>Bacteroidota</taxon>
        <taxon>Flavobacteriia</taxon>
        <taxon>Flavobacteriales</taxon>
        <taxon>Flavobacteriaceae</taxon>
        <taxon>Flavobacterium</taxon>
    </lineage>
</organism>
<reference evidence="1 2" key="1">
    <citation type="submission" date="2023-04" db="EMBL/GenBank/DDBJ databases">
        <title>Two novel species of Flavobacterium.</title>
        <authorList>
            <person name="Liu Q."/>
            <person name="Xin Y.-H."/>
        </authorList>
    </citation>
    <scope>NUCLEOTIDE SEQUENCE [LARGE SCALE GENOMIC DNA]</scope>
    <source>
        <strain evidence="1 2">LB1P51</strain>
    </source>
</reference>
<accession>A0ABT6VAT4</accession>
<proteinExistence type="predicted"/>
<gene>
    <name evidence="1" type="ORF">QLS65_10635</name>
</gene>